<proteinExistence type="predicted"/>
<sequence length="105" mass="12099">MSTNKTGESKIMFAYFDEIDEIFKKDHNIEPVAIASSSNNNFPSETTTHDSNNENVDDPRSKKKKNKTGGKNTKRRQRKFRKKNEVLNLCRQLISLAKDLVPKNQ</sequence>
<dbReference type="AlphaFoldDB" id="A0A9P0DAN5"/>
<evidence type="ECO:0000313" key="3">
    <source>
        <dbReference type="Proteomes" id="UP001153636"/>
    </source>
</evidence>
<feature type="compositionally biased region" description="Basic residues" evidence="1">
    <location>
        <begin position="61"/>
        <end position="82"/>
    </location>
</feature>
<evidence type="ECO:0000313" key="2">
    <source>
        <dbReference type="EMBL" id="CAH1114914.1"/>
    </source>
</evidence>
<feature type="compositionally biased region" description="Polar residues" evidence="1">
    <location>
        <begin position="35"/>
        <end position="46"/>
    </location>
</feature>
<name>A0A9P0DAN5_9CUCU</name>
<gene>
    <name evidence="2" type="ORF">PSYICH_LOCUS14436</name>
</gene>
<reference evidence="2" key="1">
    <citation type="submission" date="2022-01" db="EMBL/GenBank/DDBJ databases">
        <authorList>
            <person name="King R."/>
        </authorList>
    </citation>
    <scope>NUCLEOTIDE SEQUENCE</scope>
</reference>
<keyword evidence="3" id="KW-1185">Reference proteome</keyword>
<evidence type="ECO:0000256" key="1">
    <source>
        <dbReference type="SAM" id="MobiDB-lite"/>
    </source>
</evidence>
<protein>
    <submittedName>
        <fullName evidence="2">Uncharacterized protein</fullName>
    </submittedName>
</protein>
<dbReference type="EMBL" id="OV651820">
    <property type="protein sequence ID" value="CAH1114914.1"/>
    <property type="molecule type" value="Genomic_DNA"/>
</dbReference>
<accession>A0A9P0DAN5</accession>
<organism evidence="2 3">
    <name type="scientific">Psylliodes chrysocephalus</name>
    <dbReference type="NCBI Taxonomy" id="3402493"/>
    <lineage>
        <taxon>Eukaryota</taxon>
        <taxon>Metazoa</taxon>
        <taxon>Ecdysozoa</taxon>
        <taxon>Arthropoda</taxon>
        <taxon>Hexapoda</taxon>
        <taxon>Insecta</taxon>
        <taxon>Pterygota</taxon>
        <taxon>Neoptera</taxon>
        <taxon>Endopterygota</taxon>
        <taxon>Coleoptera</taxon>
        <taxon>Polyphaga</taxon>
        <taxon>Cucujiformia</taxon>
        <taxon>Chrysomeloidea</taxon>
        <taxon>Chrysomelidae</taxon>
        <taxon>Galerucinae</taxon>
        <taxon>Alticini</taxon>
        <taxon>Psylliodes</taxon>
    </lineage>
</organism>
<dbReference type="Proteomes" id="UP001153636">
    <property type="component" value="Chromosome 8"/>
</dbReference>
<feature type="compositionally biased region" description="Basic and acidic residues" evidence="1">
    <location>
        <begin position="47"/>
        <end position="60"/>
    </location>
</feature>
<dbReference type="OrthoDB" id="6781290at2759"/>
<feature type="region of interest" description="Disordered" evidence="1">
    <location>
        <begin position="34"/>
        <end position="84"/>
    </location>
</feature>